<dbReference type="GO" id="GO:0043190">
    <property type="term" value="C:ATP-binding cassette (ABC) transporter complex"/>
    <property type="evidence" value="ECO:0007669"/>
    <property type="project" value="InterPro"/>
</dbReference>
<dbReference type="Proteomes" id="UP000265916">
    <property type="component" value="Unassembled WGS sequence"/>
</dbReference>
<dbReference type="Gene3D" id="3.40.190.10">
    <property type="entry name" value="Periplasmic binding protein-like II"/>
    <property type="match status" value="2"/>
</dbReference>
<evidence type="ECO:0000256" key="4">
    <source>
        <dbReference type="ARBA" id="ARBA00021889"/>
    </source>
</evidence>
<feature type="domain" description="PBP" evidence="9">
    <location>
        <begin position="37"/>
        <end position="304"/>
    </location>
</feature>
<evidence type="ECO:0000256" key="1">
    <source>
        <dbReference type="ARBA" id="ARBA00002841"/>
    </source>
</evidence>
<name>A0A3A1YFR5_9GAMM</name>
<evidence type="ECO:0000256" key="7">
    <source>
        <dbReference type="PIRNR" id="PIRNR002756"/>
    </source>
</evidence>
<feature type="chain" id="PRO_5017438283" description="Phosphate-binding protein PstS" evidence="8">
    <location>
        <begin position="35"/>
        <end position="365"/>
    </location>
</feature>
<dbReference type="PANTHER" id="PTHR42996">
    <property type="entry name" value="PHOSPHATE-BINDING PROTEIN PSTS"/>
    <property type="match status" value="1"/>
</dbReference>
<dbReference type="AlphaFoldDB" id="A0A3A1YFR5"/>
<evidence type="ECO:0000256" key="3">
    <source>
        <dbReference type="ARBA" id="ARBA00011529"/>
    </source>
</evidence>
<comment type="similarity">
    <text evidence="2 7">Belongs to the PstS family.</text>
</comment>
<keyword evidence="11" id="KW-1185">Reference proteome</keyword>
<comment type="caution">
    <text evidence="10">The sequence shown here is derived from an EMBL/GenBank/DDBJ whole genome shotgun (WGS) entry which is preliminary data.</text>
</comment>
<dbReference type="Pfam" id="PF12849">
    <property type="entry name" value="PBP_like_2"/>
    <property type="match status" value="1"/>
</dbReference>
<dbReference type="SUPFAM" id="SSF53850">
    <property type="entry name" value="Periplasmic binding protein-like II"/>
    <property type="match status" value="1"/>
</dbReference>
<keyword evidence="5 7" id="KW-0813">Transport</keyword>
<dbReference type="OrthoDB" id="9801510at2"/>
<comment type="function">
    <text evidence="1 7">Part of the ABC transporter complex PstSACB involved in phosphate import.</text>
</comment>
<dbReference type="PIRSF" id="PIRSF002756">
    <property type="entry name" value="PstS"/>
    <property type="match status" value="1"/>
</dbReference>
<accession>A0A3A1YFR5</accession>
<keyword evidence="8" id="KW-0732">Signal</keyword>
<keyword evidence="6 7" id="KW-0592">Phosphate transport</keyword>
<organism evidence="10 11">
    <name type="scientific">Psittacicella hinzii</name>
    <dbReference type="NCBI Taxonomy" id="2028575"/>
    <lineage>
        <taxon>Bacteria</taxon>
        <taxon>Pseudomonadati</taxon>
        <taxon>Pseudomonadota</taxon>
        <taxon>Gammaproteobacteria</taxon>
        <taxon>Pasteurellales</taxon>
        <taxon>Psittacicellaceae</taxon>
        <taxon>Psittacicella</taxon>
    </lineage>
</organism>
<evidence type="ECO:0000256" key="5">
    <source>
        <dbReference type="ARBA" id="ARBA00022448"/>
    </source>
</evidence>
<dbReference type="NCBIfam" id="TIGR00975">
    <property type="entry name" value="3a0107s03"/>
    <property type="match status" value="1"/>
</dbReference>
<proteinExistence type="inferred from homology"/>
<dbReference type="CDD" id="cd13565">
    <property type="entry name" value="PBP2_PstS"/>
    <property type="match status" value="1"/>
</dbReference>
<feature type="signal peptide" evidence="8">
    <location>
        <begin position="1"/>
        <end position="34"/>
    </location>
</feature>
<dbReference type="PANTHER" id="PTHR42996:SF1">
    <property type="entry name" value="PHOSPHATE-BINDING PROTEIN PSTS"/>
    <property type="match status" value="1"/>
</dbReference>
<gene>
    <name evidence="10" type="primary">pstS</name>
    <name evidence="10" type="ORF">CKF58_06290</name>
</gene>
<dbReference type="InterPro" id="IPR050962">
    <property type="entry name" value="Phosphate-bind_PstS"/>
</dbReference>
<dbReference type="GO" id="GO:0035435">
    <property type="term" value="P:phosphate ion transmembrane transport"/>
    <property type="evidence" value="ECO:0007669"/>
    <property type="project" value="InterPro"/>
</dbReference>
<dbReference type="GO" id="GO:0042301">
    <property type="term" value="F:phosphate ion binding"/>
    <property type="evidence" value="ECO:0007669"/>
    <property type="project" value="InterPro"/>
</dbReference>
<evidence type="ECO:0000256" key="8">
    <source>
        <dbReference type="SAM" id="SignalP"/>
    </source>
</evidence>
<sequence>MRMFYMMNYLIRKLSRWARLAMLGLFTVSSVAFADPAPTNNQSIVGSGASFPAPVYAKWATNFAQQNNLLVNYQSIGSGGGVKQIKAKLVDFGASDYPLSAQELDESGLFQFPTLGGGIVMAINLRELNDKLVLNGDIIAKIYMGQITKWNDPAIQALNPDLELPDLFIAVLFRSDGSGTTYNFSKYLSDVSPEFKARFGVGKAINFPVGLGGKGNEGVAAVLPRVYGAIGYMEYGYAKTMHMGVAAMQNKYGNIVRASDESFAHAIAAADWQTSLAPNVSNLDDAQAWPINAITYVLIHKDSSKLEILKNYFSFGMLGQQAETKDLMYVPFNSQVAEFILNHPSTFSSSVKTTSSAKSLETPAP</sequence>
<evidence type="ECO:0000259" key="9">
    <source>
        <dbReference type="Pfam" id="PF12849"/>
    </source>
</evidence>
<dbReference type="EMBL" id="NRJG01000119">
    <property type="protein sequence ID" value="RIY36028.1"/>
    <property type="molecule type" value="Genomic_DNA"/>
</dbReference>
<comment type="subunit">
    <text evidence="3 7">The complex is composed of two ATP-binding proteins (PstB), two transmembrane proteins (PstC and PstA) and a solute-binding protein (PstS).</text>
</comment>
<dbReference type="InterPro" id="IPR005673">
    <property type="entry name" value="ABC_phos-bd_PstS"/>
</dbReference>
<evidence type="ECO:0000313" key="11">
    <source>
        <dbReference type="Proteomes" id="UP000265916"/>
    </source>
</evidence>
<evidence type="ECO:0000256" key="2">
    <source>
        <dbReference type="ARBA" id="ARBA00008725"/>
    </source>
</evidence>
<evidence type="ECO:0000256" key="6">
    <source>
        <dbReference type="ARBA" id="ARBA00022592"/>
    </source>
</evidence>
<evidence type="ECO:0000313" key="10">
    <source>
        <dbReference type="EMBL" id="RIY36028.1"/>
    </source>
</evidence>
<reference evidence="10 11" key="1">
    <citation type="submission" date="2017-08" db="EMBL/GenBank/DDBJ databases">
        <title>Reclassification of Bisgaard taxon 37 and 44.</title>
        <authorList>
            <person name="Christensen H."/>
        </authorList>
    </citation>
    <scope>NUCLEOTIDE SEQUENCE [LARGE SCALE GENOMIC DNA]</scope>
    <source>
        <strain evidence="10 11">111</strain>
    </source>
</reference>
<protein>
    <recommendedName>
        <fullName evidence="4 7">Phosphate-binding protein PstS</fullName>
    </recommendedName>
</protein>
<dbReference type="InterPro" id="IPR024370">
    <property type="entry name" value="PBP_domain"/>
</dbReference>